<evidence type="ECO:0000256" key="2">
    <source>
        <dbReference type="SAM" id="MobiDB-lite"/>
    </source>
</evidence>
<feature type="region of interest" description="Disordered" evidence="2">
    <location>
        <begin position="43"/>
        <end position="79"/>
    </location>
</feature>
<keyword evidence="1" id="KW-0732">Signal</keyword>
<feature type="domain" description="DUF4352" evidence="4">
    <location>
        <begin position="83"/>
        <end position="208"/>
    </location>
</feature>
<proteinExistence type="predicted"/>
<evidence type="ECO:0000313" key="5">
    <source>
        <dbReference type="EMBL" id="SNU06037.1"/>
    </source>
</evidence>
<evidence type="ECO:0000256" key="3">
    <source>
        <dbReference type="SAM" id="Phobius"/>
    </source>
</evidence>
<dbReference type="EMBL" id="FZRA01000001">
    <property type="protein sequence ID" value="SNU06037.1"/>
    <property type="molecule type" value="Genomic_DNA"/>
</dbReference>
<dbReference type="RefSeq" id="WP_094139958.1">
    <property type="nucleotide sequence ID" value="NZ_FZRA01000001.1"/>
</dbReference>
<dbReference type="Proteomes" id="UP000214649">
    <property type="component" value="Unassembled WGS sequence"/>
</dbReference>
<evidence type="ECO:0000256" key="1">
    <source>
        <dbReference type="ARBA" id="ARBA00022729"/>
    </source>
</evidence>
<sequence>MAKKIKAEDGKVYVEKKPFYKRVWFILLAAFVVIGIFANMGGDSDSKDTSASSTATSKASSSMENTSTSSSSESNSEKKETVYSVGQTFTVGDVEYTVNSVSTSQTVGDEFLNETAQGTYLLLNVTIKNNGDDALSVSNDYFTLYKGKTKYTSDSTASLYASDDSGFFLEKVNPGNALTSNVAFDIPQDVASDPALQLQVQTGFWGTQTALVNVNQ</sequence>
<keyword evidence="3" id="KW-0812">Transmembrane</keyword>
<keyword evidence="3" id="KW-0472">Membrane</keyword>
<evidence type="ECO:0000313" key="6">
    <source>
        <dbReference type="Proteomes" id="UP000214649"/>
    </source>
</evidence>
<dbReference type="AlphaFoldDB" id="A0A239R5C7"/>
<dbReference type="Gene3D" id="2.60.40.1240">
    <property type="match status" value="1"/>
</dbReference>
<dbReference type="InterPro" id="IPR029051">
    <property type="entry name" value="DUF4352"/>
</dbReference>
<accession>A0A239R5C7</accession>
<dbReference type="Pfam" id="PF11611">
    <property type="entry name" value="DUF4352"/>
    <property type="match status" value="1"/>
</dbReference>
<reference evidence="5 6" key="1">
    <citation type="submission" date="2017-07" db="EMBL/GenBank/DDBJ databases">
        <authorList>
            <person name="Sun Z.S."/>
            <person name="Albrecht U."/>
            <person name="Echele G."/>
            <person name="Lee C.C."/>
        </authorList>
    </citation>
    <scope>NUCLEOTIDE SEQUENCE [LARGE SCALE GENOMIC DNA]</scope>
    <source>
        <strain evidence="5 6">AR3</strain>
    </source>
</reference>
<evidence type="ECO:0000259" key="4">
    <source>
        <dbReference type="Pfam" id="PF11611"/>
    </source>
</evidence>
<feature type="transmembrane region" description="Helical" evidence="3">
    <location>
        <begin position="23"/>
        <end position="42"/>
    </location>
</feature>
<protein>
    <recommendedName>
        <fullName evidence="4">DUF4352 domain-containing protein</fullName>
    </recommendedName>
</protein>
<organism evidence="5 6">
    <name type="scientific">Streptococcus equinus</name>
    <name type="common">Streptococcus bovis</name>
    <dbReference type="NCBI Taxonomy" id="1335"/>
    <lineage>
        <taxon>Bacteria</taxon>
        <taxon>Bacillati</taxon>
        <taxon>Bacillota</taxon>
        <taxon>Bacilli</taxon>
        <taxon>Lactobacillales</taxon>
        <taxon>Streptococcaceae</taxon>
        <taxon>Streptococcus</taxon>
    </lineage>
</organism>
<feature type="compositionally biased region" description="Low complexity" evidence="2">
    <location>
        <begin position="49"/>
        <end position="74"/>
    </location>
</feature>
<keyword evidence="3" id="KW-1133">Transmembrane helix</keyword>
<name>A0A239R5C7_STREI</name>
<dbReference type="InterPro" id="IPR029050">
    <property type="entry name" value="Immunoprotect_excell_Ig-like"/>
</dbReference>
<gene>
    <name evidence="5" type="ORF">SAMN05216470_0137</name>
</gene>